<dbReference type="EMBL" id="JBBKZU010000013">
    <property type="protein sequence ID" value="MEJ8814576.1"/>
    <property type="molecule type" value="Genomic_DNA"/>
</dbReference>
<dbReference type="InterPro" id="IPR011048">
    <property type="entry name" value="Haem_d1_sf"/>
</dbReference>
<dbReference type="EC" id="3.1.1.-" evidence="3"/>
<keyword evidence="2" id="KW-0119">Carbohydrate metabolism</keyword>
<dbReference type="PANTHER" id="PTHR30344">
    <property type="entry name" value="6-PHOSPHOGLUCONOLACTONASE-RELATED"/>
    <property type="match status" value="1"/>
</dbReference>
<organism evidence="3 4">
    <name type="scientific">Variovorax ureilyticus</name>
    <dbReference type="NCBI Taxonomy" id="1836198"/>
    <lineage>
        <taxon>Bacteria</taxon>
        <taxon>Pseudomonadati</taxon>
        <taxon>Pseudomonadota</taxon>
        <taxon>Betaproteobacteria</taxon>
        <taxon>Burkholderiales</taxon>
        <taxon>Comamonadaceae</taxon>
        <taxon>Variovorax</taxon>
    </lineage>
</organism>
<dbReference type="InterPro" id="IPR050282">
    <property type="entry name" value="Cycloisomerase_2"/>
</dbReference>
<protein>
    <submittedName>
        <fullName evidence="3">Lactonase family protein</fullName>
        <ecNumber evidence="3">3.1.1.-</ecNumber>
    </submittedName>
</protein>
<evidence type="ECO:0000313" key="4">
    <source>
        <dbReference type="Proteomes" id="UP001365846"/>
    </source>
</evidence>
<dbReference type="PANTHER" id="PTHR30344:SF1">
    <property type="entry name" value="6-PHOSPHOGLUCONOLACTONASE"/>
    <property type="match status" value="1"/>
</dbReference>
<dbReference type="InterPro" id="IPR015943">
    <property type="entry name" value="WD40/YVTN_repeat-like_dom_sf"/>
</dbReference>
<dbReference type="Gene3D" id="2.130.10.10">
    <property type="entry name" value="YVTN repeat-like/Quinoprotein amine dehydrogenase"/>
    <property type="match status" value="1"/>
</dbReference>
<dbReference type="SUPFAM" id="SSF51004">
    <property type="entry name" value="C-terminal (heme d1) domain of cytochrome cd1-nitrite reductase"/>
    <property type="match status" value="1"/>
</dbReference>
<accession>A0ABU8VMM9</accession>
<dbReference type="InterPro" id="IPR019405">
    <property type="entry name" value="Lactonase_7-beta_prop"/>
</dbReference>
<sequence>MYAYVGSRTTRERNARGEGIAIFKLDPSEGRLTQVGLVGDLVNPSFLAMSRDGEFLYAVHGDETEVSAFKVDRSSGALAFVNRQSSQGKNPVHLALDPTGRFLVVSNHIGASLAVLPVREDGSLGDVVQLVTLEGPVGPHRVEQKQAKPHFNPFDPGGRFVVAPDKGLDRVFVFRFEEGRLTPAAVPFVVTREGAGPRHIAFHPRAARAYVINELDSTVTACRFNAETGELQPFQIVPSLPESFTGNSRAAEIEIDAAGRFLYASNRGHDSIAVFRIDAATGALKFVNAQPTQGRTPRFMTATPDGRFMFALNEDSDSIVSFDIDPAAGTLAPTGAEVRSGSPVCMVFSTGVAA</sequence>
<comment type="caution">
    <text evidence="3">The sequence shown here is derived from an EMBL/GenBank/DDBJ whole genome shotgun (WGS) entry which is preliminary data.</text>
</comment>
<dbReference type="Proteomes" id="UP001365846">
    <property type="component" value="Unassembled WGS sequence"/>
</dbReference>
<evidence type="ECO:0000313" key="3">
    <source>
        <dbReference type="EMBL" id="MEJ8814576.1"/>
    </source>
</evidence>
<reference evidence="3 4" key="1">
    <citation type="submission" date="2024-03" db="EMBL/GenBank/DDBJ databases">
        <title>Novel species of the genus Variovorax.</title>
        <authorList>
            <person name="Liu Q."/>
            <person name="Xin Y.-H."/>
        </authorList>
    </citation>
    <scope>NUCLEOTIDE SEQUENCE [LARGE SCALE GENOMIC DNA]</scope>
    <source>
        <strain evidence="3 4">KACC 18899</strain>
    </source>
</reference>
<dbReference type="GO" id="GO:0016787">
    <property type="term" value="F:hydrolase activity"/>
    <property type="evidence" value="ECO:0007669"/>
    <property type="project" value="UniProtKB-KW"/>
</dbReference>
<name>A0ABU8VMM9_9BURK</name>
<keyword evidence="3" id="KW-0378">Hydrolase</keyword>
<dbReference type="Pfam" id="PF10282">
    <property type="entry name" value="Lactonase"/>
    <property type="match status" value="1"/>
</dbReference>
<keyword evidence="2" id="KW-0313">Glucose metabolism</keyword>
<proteinExistence type="inferred from homology"/>
<gene>
    <name evidence="3" type="ORF">WKW77_26100</name>
</gene>
<comment type="similarity">
    <text evidence="1">Belongs to the cycloisomerase 2 family.</text>
</comment>
<keyword evidence="4" id="KW-1185">Reference proteome</keyword>
<evidence type="ECO:0000256" key="2">
    <source>
        <dbReference type="ARBA" id="ARBA00022526"/>
    </source>
</evidence>
<dbReference type="RefSeq" id="WP_340359798.1">
    <property type="nucleotide sequence ID" value="NZ_JBBKZU010000013.1"/>
</dbReference>
<evidence type="ECO:0000256" key="1">
    <source>
        <dbReference type="ARBA" id="ARBA00005564"/>
    </source>
</evidence>